<evidence type="ECO:0000313" key="2">
    <source>
        <dbReference type="Proteomes" id="UP000664628"/>
    </source>
</evidence>
<comment type="caution">
    <text evidence="1">The sequence shown here is derived from an EMBL/GenBank/DDBJ whole genome shotgun (WGS) entry which is preliminary data.</text>
</comment>
<name>A0ABS3JIS4_9BACT</name>
<dbReference type="RefSeq" id="WP_207329861.1">
    <property type="nucleotide sequence ID" value="NZ_JAFMYW010000004.1"/>
</dbReference>
<keyword evidence="2" id="KW-1185">Reference proteome</keyword>
<evidence type="ECO:0008006" key="3">
    <source>
        <dbReference type="Google" id="ProtNLM"/>
    </source>
</evidence>
<dbReference type="EMBL" id="JAFMYW010000004">
    <property type="protein sequence ID" value="MBO0949905.1"/>
    <property type="molecule type" value="Genomic_DNA"/>
</dbReference>
<evidence type="ECO:0000313" key="1">
    <source>
        <dbReference type="EMBL" id="MBO0949905.1"/>
    </source>
</evidence>
<organism evidence="1 2">
    <name type="scientific">Fibrella forsythiae</name>
    <dbReference type="NCBI Taxonomy" id="2817061"/>
    <lineage>
        <taxon>Bacteria</taxon>
        <taxon>Pseudomonadati</taxon>
        <taxon>Bacteroidota</taxon>
        <taxon>Cytophagia</taxon>
        <taxon>Cytophagales</taxon>
        <taxon>Spirosomataceae</taxon>
        <taxon>Fibrella</taxon>
    </lineage>
</organism>
<gene>
    <name evidence="1" type="ORF">J2I46_15015</name>
</gene>
<sequence>MRTIITTTFVGLFFVLVLCTCTTRPDADAIYQTLKPGEAQFVVKMDGESFYADESRFKGEVTVRPESIRLNLFDQYESNTIVTLGGNELFKRPIVQPITLDNQNTGSVMIGKVRDKAQRTGDGFIMTEGTVTVDHLSDEKIVIRLAGKTGNFNTMNNRDTWKRLEGLLVYKRPKIIMRGDATKALLY</sequence>
<dbReference type="Proteomes" id="UP000664628">
    <property type="component" value="Unassembled WGS sequence"/>
</dbReference>
<reference evidence="1 2" key="1">
    <citation type="submission" date="2021-03" db="EMBL/GenBank/DDBJ databases">
        <title>Fibrella sp. HMF5405 genome sequencing and assembly.</title>
        <authorList>
            <person name="Kang H."/>
            <person name="Kim H."/>
            <person name="Bae S."/>
            <person name="Joh K."/>
        </authorList>
    </citation>
    <scope>NUCLEOTIDE SEQUENCE [LARGE SCALE GENOMIC DNA]</scope>
    <source>
        <strain evidence="1 2">HMF5405</strain>
    </source>
</reference>
<proteinExistence type="predicted"/>
<protein>
    <recommendedName>
        <fullName evidence="3">LPS export ABC transporter periplasmic protein LptC</fullName>
    </recommendedName>
</protein>
<accession>A0ABS3JIS4</accession>